<dbReference type="GO" id="GO:0061630">
    <property type="term" value="F:ubiquitin protein ligase activity"/>
    <property type="evidence" value="ECO:0007669"/>
    <property type="project" value="InterPro"/>
</dbReference>
<dbReference type="Proteomes" id="UP000717996">
    <property type="component" value="Unassembled WGS sequence"/>
</dbReference>
<protein>
    <submittedName>
        <fullName evidence="3">Uncharacterized protein</fullName>
    </submittedName>
</protein>
<feature type="compositionally biased region" description="Basic residues" evidence="2">
    <location>
        <begin position="436"/>
        <end position="445"/>
    </location>
</feature>
<sequence>MNTTPTTDSSTPPRTPSRHYFYRKASLPPTNTSYTPTTPPILLNDTESAHVFENKLDSFIKKPSIQQTVTQLTFSASADLARRKADRKARKEKEGEKVIAETPNTTQTTPFEKLALLLPHEKSAWLNNIHDDAMLLNPHQWLKLANLFNVNSKTARQQTLLSHLPYLPNVLEDRSISKEQVRPLENYLELRDIQNRNYARDSVAEGVKLIKQNRIKEAMEHYKRALDMDPKYAEGWFHVAEGLVQQNKLKEAAEHLERVLKLEPEHEGAKALIASIQHTLNPKPQKQDEWDLVDENGEEMGKADKLARSKSPSKRRQRRYESPDRKSEGRTRRDRSSDRRSSRRRDDEPKRSRRREDRSRSPRRRSRDKKRDKDHSRERKGDENRSRDRRRDEDRSKDKKRDKDRSRERRRNGDRSRDEKRNRDRSRSPIRDKNRSRSPRRHSRDKKRDGEDRSTDRRRRRDDSKSSRRRDRLGDKRRDDDRSKDKSRRRREASRSTSRDHRRRPQRRYEKSPDRKSEKESRTRESSKKEPSTEEDDTKELSADGQITRESRVKELSKTEDDKKEESTRENVAKLEGSDEGGSNKPKRGENSLSPTTDTKRDNRRNMSPSKEGQ</sequence>
<feature type="compositionally biased region" description="Basic and acidic residues" evidence="2">
    <location>
        <begin position="539"/>
        <end position="577"/>
    </location>
</feature>
<keyword evidence="1" id="KW-0802">TPR repeat</keyword>
<feature type="region of interest" description="Disordered" evidence="2">
    <location>
        <begin position="1"/>
        <end position="39"/>
    </location>
</feature>
<proteinExistence type="predicted"/>
<evidence type="ECO:0000256" key="2">
    <source>
        <dbReference type="SAM" id="MobiDB-lite"/>
    </source>
</evidence>
<dbReference type="Gene3D" id="1.25.40.10">
    <property type="entry name" value="Tetratricopeptide repeat domain"/>
    <property type="match status" value="1"/>
</dbReference>
<feature type="repeat" description="TPR" evidence="1">
    <location>
        <begin position="233"/>
        <end position="266"/>
    </location>
</feature>
<dbReference type="PANTHER" id="PTHR15439">
    <property type="entry name" value="RETINOBLASTOMA-BINDING PROTEIN 6"/>
    <property type="match status" value="1"/>
</dbReference>
<dbReference type="SUPFAM" id="SSF48452">
    <property type="entry name" value="TPR-like"/>
    <property type="match status" value="1"/>
</dbReference>
<feature type="compositionally biased region" description="Basic and acidic residues" evidence="2">
    <location>
        <begin position="89"/>
        <end position="99"/>
    </location>
</feature>
<feature type="compositionally biased region" description="Basic and acidic residues" evidence="2">
    <location>
        <begin position="446"/>
        <end position="484"/>
    </location>
</feature>
<organism evidence="3 4">
    <name type="scientific">Rhizopus oryzae</name>
    <name type="common">Mucormycosis agent</name>
    <name type="synonym">Rhizopus arrhizus var. delemar</name>
    <dbReference type="NCBI Taxonomy" id="64495"/>
    <lineage>
        <taxon>Eukaryota</taxon>
        <taxon>Fungi</taxon>
        <taxon>Fungi incertae sedis</taxon>
        <taxon>Mucoromycota</taxon>
        <taxon>Mucoromycotina</taxon>
        <taxon>Mucoromycetes</taxon>
        <taxon>Mucorales</taxon>
        <taxon>Mucorineae</taxon>
        <taxon>Rhizopodaceae</taxon>
        <taxon>Rhizopus</taxon>
    </lineage>
</organism>
<feature type="compositionally biased region" description="Basic and acidic residues" evidence="2">
    <location>
        <begin position="369"/>
        <end position="435"/>
    </location>
</feature>
<dbReference type="InterPro" id="IPR011990">
    <property type="entry name" value="TPR-like_helical_dom_sf"/>
</dbReference>
<accession>A0A9P6XXR6</accession>
<feature type="repeat" description="TPR" evidence="1">
    <location>
        <begin position="199"/>
        <end position="232"/>
    </location>
</feature>
<dbReference type="InterPro" id="IPR033489">
    <property type="entry name" value="RBBP6"/>
</dbReference>
<dbReference type="OrthoDB" id="1914839at2759"/>
<name>A0A9P6XXR6_RHIOR</name>
<feature type="region of interest" description="Disordered" evidence="2">
    <location>
        <begin position="85"/>
        <end position="105"/>
    </location>
</feature>
<dbReference type="AlphaFoldDB" id="A0A9P6XXR6"/>
<feature type="compositionally biased region" description="Basic and acidic residues" evidence="2">
    <location>
        <begin position="507"/>
        <end position="532"/>
    </location>
</feature>
<dbReference type="GO" id="GO:0006511">
    <property type="term" value="P:ubiquitin-dependent protein catabolic process"/>
    <property type="evidence" value="ECO:0007669"/>
    <property type="project" value="TreeGrafter"/>
</dbReference>
<dbReference type="GO" id="GO:0016567">
    <property type="term" value="P:protein ubiquitination"/>
    <property type="evidence" value="ECO:0007669"/>
    <property type="project" value="InterPro"/>
</dbReference>
<dbReference type="EMBL" id="JAANIT010003139">
    <property type="protein sequence ID" value="KAG1534701.1"/>
    <property type="molecule type" value="Genomic_DNA"/>
</dbReference>
<dbReference type="GO" id="GO:0006397">
    <property type="term" value="P:mRNA processing"/>
    <property type="evidence" value="ECO:0007669"/>
    <property type="project" value="InterPro"/>
</dbReference>
<dbReference type="GO" id="GO:0005634">
    <property type="term" value="C:nucleus"/>
    <property type="evidence" value="ECO:0007669"/>
    <property type="project" value="TreeGrafter"/>
</dbReference>
<feature type="region of interest" description="Disordered" evidence="2">
    <location>
        <begin position="299"/>
        <end position="614"/>
    </location>
</feature>
<dbReference type="OMA" id="EERFLEW"/>
<dbReference type="InterPro" id="IPR019734">
    <property type="entry name" value="TPR_rpt"/>
</dbReference>
<comment type="caution">
    <text evidence="3">The sequence shown here is derived from an EMBL/GenBank/DDBJ whole genome shotgun (WGS) entry which is preliminary data.</text>
</comment>
<evidence type="ECO:0000256" key="1">
    <source>
        <dbReference type="PROSITE-ProRule" id="PRU00339"/>
    </source>
</evidence>
<gene>
    <name evidence="3" type="ORF">G6F51_011949</name>
</gene>
<dbReference type="PANTHER" id="PTHR15439:SF0">
    <property type="entry name" value="CELL DIVISION CYCLE AND APOPTOSIS REGULATOR PROTEIN 1-RELATED"/>
    <property type="match status" value="1"/>
</dbReference>
<reference evidence="3" key="1">
    <citation type="journal article" date="2020" name="Microb. Genom.">
        <title>Genetic diversity of clinical and environmental Mucorales isolates obtained from an investigation of mucormycosis cases among solid organ transplant recipients.</title>
        <authorList>
            <person name="Nguyen M.H."/>
            <person name="Kaul D."/>
            <person name="Muto C."/>
            <person name="Cheng S.J."/>
            <person name="Richter R.A."/>
            <person name="Bruno V.M."/>
            <person name="Liu G."/>
            <person name="Beyhan S."/>
            <person name="Sundermann A.J."/>
            <person name="Mounaud S."/>
            <person name="Pasculle A.W."/>
            <person name="Nierman W.C."/>
            <person name="Driscoll E."/>
            <person name="Cumbie R."/>
            <person name="Clancy C.J."/>
            <person name="Dupont C.L."/>
        </authorList>
    </citation>
    <scope>NUCLEOTIDE SEQUENCE</scope>
    <source>
        <strain evidence="3">GL16</strain>
    </source>
</reference>
<feature type="compositionally biased region" description="Basic and acidic residues" evidence="2">
    <location>
        <begin position="319"/>
        <end position="360"/>
    </location>
</feature>
<evidence type="ECO:0000313" key="4">
    <source>
        <dbReference type="Proteomes" id="UP000717996"/>
    </source>
</evidence>
<dbReference type="Pfam" id="PF14559">
    <property type="entry name" value="TPR_19"/>
    <property type="match status" value="1"/>
</dbReference>
<feature type="compositionally biased region" description="Low complexity" evidence="2">
    <location>
        <begin position="1"/>
        <end position="12"/>
    </location>
</feature>
<evidence type="ECO:0000313" key="3">
    <source>
        <dbReference type="EMBL" id="KAG1534701.1"/>
    </source>
</evidence>
<dbReference type="SMART" id="SM00028">
    <property type="entry name" value="TPR"/>
    <property type="match status" value="2"/>
</dbReference>
<dbReference type="PROSITE" id="PS50005">
    <property type="entry name" value="TPR"/>
    <property type="match status" value="2"/>
</dbReference>